<accession>A0ABW9FN33</accession>
<dbReference type="PANTHER" id="PTHR43574">
    <property type="entry name" value="EPIMERASE-RELATED"/>
    <property type="match status" value="1"/>
</dbReference>
<dbReference type="EMBL" id="JBDLNV010000012">
    <property type="protein sequence ID" value="MFM1726523.1"/>
    <property type="molecule type" value="Genomic_DNA"/>
</dbReference>
<feature type="domain" description="NAD-dependent epimerase/dehydratase" evidence="2">
    <location>
        <begin position="4"/>
        <end position="243"/>
    </location>
</feature>
<reference evidence="3 4" key="1">
    <citation type="submission" date="2023-11" db="EMBL/GenBank/DDBJ databases">
        <authorList>
            <person name="Val-Calvo J."/>
            <person name="Scortti M."/>
            <person name="Vazquez-Boland J."/>
        </authorList>
    </citation>
    <scope>NUCLEOTIDE SEQUENCE [LARGE SCALE GENOMIC DNA]</scope>
    <source>
        <strain evidence="3 4">PAM 2766</strain>
    </source>
</reference>
<comment type="caution">
    <text evidence="3">The sequence shown here is derived from an EMBL/GenBank/DDBJ whole genome shotgun (WGS) entry which is preliminary data.</text>
</comment>
<gene>
    <name evidence="3" type="ORF">ABEU20_000201</name>
</gene>
<proteinExistence type="predicted"/>
<dbReference type="RefSeq" id="WP_420166978.1">
    <property type="nucleotide sequence ID" value="NZ_JBDLNV010000012.1"/>
</dbReference>
<dbReference type="SUPFAM" id="SSF51735">
    <property type="entry name" value="NAD(P)-binding Rossmann-fold domains"/>
    <property type="match status" value="1"/>
</dbReference>
<organism evidence="3 4">
    <name type="scientific">Rhodococcus parequi</name>
    <dbReference type="NCBI Taxonomy" id="3137122"/>
    <lineage>
        <taxon>Bacteria</taxon>
        <taxon>Bacillati</taxon>
        <taxon>Actinomycetota</taxon>
        <taxon>Actinomycetes</taxon>
        <taxon>Mycobacteriales</taxon>
        <taxon>Nocardiaceae</taxon>
        <taxon>Rhodococcus</taxon>
    </lineage>
</organism>
<evidence type="ECO:0000256" key="1">
    <source>
        <dbReference type="ARBA" id="ARBA00023027"/>
    </source>
</evidence>
<dbReference type="InterPro" id="IPR001509">
    <property type="entry name" value="Epimerase_deHydtase"/>
</dbReference>
<protein>
    <submittedName>
        <fullName evidence="3">NAD-dependent epimerase/dehydratase family protein</fullName>
    </submittedName>
</protein>
<dbReference type="Gene3D" id="3.40.50.720">
    <property type="entry name" value="NAD(P)-binding Rossmann-like Domain"/>
    <property type="match status" value="1"/>
</dbReference>
<sequence length="317" mass="34241">MRAVITGVAGFVGSNLAEELLSQGHEVVGIDSITDYYSPELKRANLARLSRPGFTFLESDLNDLNLIEVLDDSVDVVYHQAGQPGVRKSWGSDFDEYVHANISATQKLLEAAVHCRGLSRLVYASSSSVYGNAETYPTSEQDRPQPMSPYGVTKLAAEHLCSLYAENFGLPTTSLRYFTVYGPGQRPDMAFTRFTTAAVRGEPITVFGSGEQLRDFTFIDDVVRANIAAGAADVKPGTVLNVAGGSNVSVNEALSIIEELHGSSLEVRREGTVRGDVFRTGGSTDAIRANLGWEPQVGIAEGLRRHYEWACATNAGN</sequence>
<evidence type="ECO:0000313" key="3">
    <source>
        <dbReference type="EMBL" id="MFM1726523.1"/>
    </source>
</evidence>
<dbReference type="InterPro" id="IPR036291">
    <property type="entry name" value="NAD(P)-bd_dom_sf"/>
</dbReference>
<evidence type="ECO:0000259" key="2">
    <source>
        <dbReference type="Pfam" id="PF01370"/>
    </source>
</evidence>
<keyword evidence="4" id="KW-1185">Reference proteome</keyword>
<dbReference type="Proteomes" id="UP001629745">
    <property type="component" value="Unassembled WGS sequence"/>
</dbReference>
<keyword evidence="1" id="KW-0520">NAD</keyword>
<name>A0ABW9FN33_9NOCA</name>
<dbReference type="Pfam" id="PF01370">
    <property type="entry name" value="Epimerase"/>
    <property type="match status" value="1"/>
</dbReference>
<dbReference type="PRINTS" id="PR01713">
    <property type="entry name" value="NUCEPIMERASE"/>
</dbReference>
<evidence type="ECO:0000313" key="4">
    <source>
        <dbReference type="Proteomes" id="UP001629745"/>
    </source>
</evidence>